<evidence type="ECO:0000313" key="2">
    <source>
        <dbReference type="EMBL" id="CCX16391.1"/>
    </source>
</evidence>
<feature type="region of interest" description="Disordered" evidence="1">
    <location>
        <begin position="101"/>
        <end position="128"/>
    </location>
</feature>
<feature type="compositionally biased region" description="Low complexity" evidence="1">
    <location>
        <begin position="58"/>
        <end position="71"/>
    </location>
</feature>
<proteinExistence type="predicted"/>
<gene>
    <name evidence="2" type="ORF">PCON_02996</name>
</gene>
<feature type="region of interest" description="Disordered" evidence="1">
    <location>
        <begin position="187"/>
        <end position="210"/>
    </location>
</feature>
<feature type="compositionally biased region" description="Basic and acidic residues" evidence="1">
    <location>
        <begin position="189"/>
        <end position="210"/>
    </location>
</feature>
<protein>
    <submittedName>
        <fullName evidence="2">Similar to Uncharacterized protein AN12072 acc. no. P0CY38</fullName>
    </submittedName>
</protein>
<name>U4LI70_PYROM</name>
<dbReference type="eggNOG" id="ENOG502SBZ1">
    <property type="taxonomic scope" value="Eukaryota"/>
</dbReference>
<feature type="region of interest" description="Disordered" evidence="1">
    <location>
        <begin position="1"/>
        <end position="44"/>
    </location>
</feature>
<organism evidence="2 3">
    <name type="scientific">Pyronema omphalodes (strain CBS 100304)</name>
    <name type="common">Pyronema confluens</name>
    <dbReference type="NCBI Taxonomy" id="1076935"/>
    <lineage>
        <taxon>Eukaryota</taxon>
        <taxon>Fungi</taxon>
        <taxon>Dikarya</taxon>
        <taxon>Ascomycota</taxon>
        <taxon>Pezizomycotina</taxon>
        <taxon>Pezizomycetes</taxon>
        <taxon>Pezizales</taxon>
        <taxon>Pyronemataceae</taxon>
        <taxon>Pyronema</taxon>
    </lineage>
</organism>
<dbReference type="Proteomes" id="UP000018144">
    <property type="component" value="Unassembled WGS sequence"/>
</dbReference>
<feature type="compositionally biased region" description="Polar residues" evidence="1">
    <location>
        <begin position="33"/>
        <end position="44"/>
    </location>
</feature>
<evidence type="ECO:0000256" key="1">
    <source>
        <dbReference type="SAM" id="MobiDB-lite"/>
    </source>
</evidence>
<keyword evidence="3" id="KW-1185">Reference proteome</keyword>
<dbReference type="OrthoDB" id="2192830at2759"/>
<reference evidence="2 3" key="1">
    <citation type="journal article" date="2013" name="PLoS Genet.">
        <title>The genome and development-dependent transcriptomes of Pyronema confluens: a window into fungal evolution.</title>
        <authorList>
            <person name="Traeger S."/>
            <person name="Altegoer F."/>
            <person name="Freitag M."/>
            <person name="Gabaldon T."/>
            <person name="Kempken F."/>
            <person name="Kumar A."/>
            <person name="Marcet-Houben M."/>
            <person name="Poggeler S."/>
            <person name="Stajich J.E."/>
            <person name="Nowrousian M."/>
        </authorList>
    </citation>
    <scope>NUCLEOTIDE SEQUENCE [LARGE SCALE GENOMIC DNA]</scope>
    <source>
        <strain evidence="3">CBS 100304</strain>
        <tissue evidence="2">Vegetative mycelium</tissue>
    </source>
</reference>
<feature type="region of interest" description="Disordered" evidence="1">
    <location>
        <begin position="58"/>
        <end position="78"/>
    </location>
</feature>
<feature type="region of interest" description="Disordered" evidence="1">
    <location>
        <begin position="335"/>
        <end position="362"/>
    </location>
</feature>
<evidence type="ECO:0000313" key="3">
    <source>
        <dbReference type="Proteomes" id="UP000018144"/>
    </source>
</evidence>
<sequence>MSASPPSTLRSRRRAGESISSAQTLPKPEETPITFTTGEQTSSWKSTITSFLSGEALVQQQPKPQAKLKAPSMTSSTRGMKSYASSLASLASSIVSTESEEYTTNASKATPSSHRPATPPPSPPAQEQQKTLVYIHPVTPSTTLEGVVIAYDTIASAVLRTNSLWAGDAVQSRRELMIPVDSCQVRGKPVTEEGETKLQGEEEPKEENEARRWKFHSKTILPGNLGVTTVGVLLPRRAKRRKQAPAEDEMDGIGVSSVIHEGDAGRPRWMTPGVHSFHPEEERELELPSFEWGELARGAGARAGAVEGWMRRFGEGFWTTVDGAGELIEMVSDLKIKGDGDSPRSSTTNGAPRRRVARDRDV</sequence>
<feature type="compositionally biased region" description="Basic residues" evidence="1">
    <location>
        <begin position="352"/>
        <end position="362"/>
    </location>
</feature>
<dbReference type="AlphaFoldDB" id="U4LI70"/>
<accession>U4LI70</accession>
<dbReference type="EMBL" id="HF936391">
    <property type="protein sequence ID" value="CCX16391.1"/>
    <property type="molecule type" value="Genomic_DNA"/>
</dbReference>